<evidence type="ECO:0000256" key="10">
    <source>
        <dbReference type="SAM" id="SignalP"/>
    </source>
</evidence>
<feature type="region of interest" description="Disordered" evidence="8">
    <location>
        <begin position="495"/>
        <end position="522"/>
    </location>
</feature>
<evidence type="ECO:0000256" key="5">
    <source>
        <dbReference type="ARBA" id="ARBA00022737"/>
    </source>
</evidence>
<evidence type="ECO:0000256" key="4">
    <source>
        <dbReference type="ARBA" id="ARBA00022729"/>
    </source>
</evidence>
<organism evidence="12 13">
    <name type="scientific">Aristolochia fimbriata</name>
    <name type="common">White veined hardy Dutchman's pipe vine</name>
    <dbReference type="NCBI Taxonomy" id="158543"/>
    <lineage>
        <taxon>Eukaryota</taxon>
        <taxon>Viridiplantae</taxon>
        <taxon>Streptophyta</taxon>
        <taxon>Embryophyta</taxon>
        <taxon>Tracheophyta</taxon>
        <taxon>Spermatophyta</taxon>
        <taxon>Magnoliopsida</taxon>
        <taxon>Magnoliidae</taxon>
        <taxon>Piperales</taxon>
        <taxon>Aristolochiaceae</taxon>
        <taxon>Aristolochia</taxon>
    </lineage>
</organism>
<dbReference type="InterPro" id="IPR001611">
    <property type="entry name" value="Leu-rich_rpt"/>
</dbReference>
<protein>
    <recommendedName>
        <fullName evidence="11">Malectin-like domain-containing protein</fullName>
    </recommendedName>
</protein>
<dbReference type="GO" id="GO:0016020">
    <property type="term" value="C:membrane"/>
    <property type="evidence" value="ECO:0007669"/>
    <property type="project" value="UniProtKB-SubCell"/>
</dbReference>
<evidence type="ECO:0000313" key="12">
    <source>
        <dbReference type="EMBL" id="KAG9453803.1"/>
    </source>
</evidence>
<feature type="compositionally biased region" description="Low complexity" evidence="8">
    <location>
        <begin position="498"/>
        <end position="513"/>
    </location>
</feature>
<evidence type="ECO:0000259" key="11">
    <source>
        <dbReference type="Pfam" id="PF12819"/>
    </source>
</evidence>
<evidence type="ECO:0000256" key="7">
    <source>
        <dbReference type="ARBA" id="ARBA00023136"/>
    </source>
</evidence>
<keyword evidence="13" id="KW-1185">Reference proteome</keyword>
<evidence type="ECO:0000256" key="8">
    <source>
        <dbReference type="SAM" id="MobiDB-lite"/>
    </source>
</evidence>
<evidence type="ECO:0000313" key="13">
    <source>
        <dbReference type="Proteomes" id="UP000825729"/>
    </source>
</evidence>
<reference evidence="12 13" key="1">
    <citation type="submission" date="2021-07" db="EMBL/GenBank/DDBJ databases">
        <title>The Aristolochia fimbriata genome: insights into angiosperm evolution, floral development and chemical biosynthesis.</title>
        <authorList>
            <person name="Jiao Y."/>
        </authorList>
    </citation>
    <scope>NUCLEOTIDE SEQUENCE [LARGE SCALE GENOMIC DNA]</scope>
    <source>
        <strain evidence="12">IBCAS-2021</strain>
        <tissue evidence="12">Leaf</tissue>
    </source>
</reference>
<keyword evidence="3 9" id="KW-0812">Transmembrane</keyword>
<sequence>MTQSAGTMAISNTTQYFFSITLLLLLFALQISPTTAVFVSIDCGTTESYIDGNNVVWTPDDLYTSTGVNEEIPGTVSQTMSTLRAFPNARTKNCYSVDVDKGERLLVRASFYYGDYDKRSSPPSFDLQLDGTRWVAVTTAVDARVYYEVIYVAKRAAISVCVAQTLPNNVPFVSAIEVRSLETDMYNNVDASSGLFLIRRFNFGSNETIRYPDDTYDRIWTPVAGASGLTAVSSDSLVMLTDAADQPPSRVMQTALTTSTSSGSILLKPNLGEEEVPAYINMYFAEMSELDSTTQKREFVVRVGNESSDPVKPPYQGATETTFFNLTASGNTSITLEPTATSTLPPIISAMEVFVVSPLAEGTNSDDMDALSVLQEQFKQLQEWSGDPCLPVKFPWEWVACSSDEIPRITALHLDGFDLSGPLPDFSGLTALETIDMHNNSLTGEIPDFLGTFRNLKELNLADNDFSGPVPSSISSNSKLKLQVSGNQNLCVSGNSCDTSSGTDETGTTPIGSGSSGEKKKKKKSSKLPVILGVTIPLFLVFWAIVGLLVLSHRRRKAAVAAVTATAAGVQGKATGPPQNMQMGFMGQVLQSDDNGAEEYKEDIEQQTGSEQYHHSISTA</sequence>
<evidence type="ECO:0000256" key="2">
    <source>
        <dbReference type="ARBA" id="ARBA00022614"/>
    </source>
</evidence>
<comment type="caution">
    <text evidence="12">The sequence shown here is derived from an EMBL/GenBank/DDBJ whole genome shotgun (WGS) entry which is preliminary data.</text>
</comment>
<feature type="signal peptide" evidence="10">
    <location>
        <begin position="1"/>
        <end position="36"/>
    </location>
</feature>
<evidence type="ECO:0000256" key="9">
    <source>
        <dbReference type="SAM" id="Phobius"/>
    </source>
</evidence>
<feature type="chain" id="PRO_5043653057" description="Malectin-like domain-containing protein" evidence="10">
    <location>
        <begin position="37"/>
        <end position="620"/>
    </location>
</feature>
<dbReference type="EMBL" id="JAINDJ010000003">
    <property type="protein sequence ID" value="KAG9453803.1"/>
    <property type="molecule type" value="Genomic_DNA"/>
</dbReference>
<evidence type="ECO:0000256" key="1">
    <source>
        <dbReference type="ARBA" id="ARBA00004167"/>
    </source>
</evidence>
<dbReference type="Proteomes" id="UP000825729">
    <property type="component" value="Unassembled WGS sequence"/>
</dbReference>
<dbReference type="PANTHER" id="PTHR45631:SF44">
    <property type="entry name" value="CARBOHYDRATE-BINDING PROTEIN OF THE ER PROTEIN"/>
    <property type="match status" value="1"/>
</dbReference>
<keyword evidence="5" id="KW-0677">Repeat</keyword>
<keyword evidence="6 9" id="KW-1133">Transmembrane helix</keyword>
<keyword evidence="7 9" id="KW-0472">Membrane</keyword>
<feature type="domain" description="Malectin-like" evidence="11">
    <location>
        <begin position="41"/>
        <end position="355"/>
    </location>
</feature>
<accession>A0AAV7EYB0</accession>
<name>A0AAV7EYB0_ARIFI</name>
<evidence type="ECO:0000256" key="6">
    <source>
        <dbReference type="ARBA" id="ARBA00022989"/>
    </source>
</evidence>
<keyword evidence="4 10" id="KW-0732">Signal</keyword>
<proteinExistence type="predicted"/>
<keyword evidence="2" id="KW-0433">Leucine-rich repeat</keyword>
<dbReference type="InterPro" id="IPR024788">
    <property type="entry name" value="Malectin-like_Carb-bd_dom"/>
</dbReference>
<gene>
    <name evidence="12" type="ORF">H6P81_006707</name>
</gene>
<evidence type="ECO:0000256" key="3">
    <source>
        <dbReference type="ARBA" id="ARBA00022692"/>
    </source>
</evidence>
<comment type="subcellular location">
    <subcellularLocation>
        <location evidence="1">Membrane</location>
        <topology evidence="1">Single-pass membrane protein</topology>
    </subcellularLocation>
</comment>
<dbReference type="FunFam" id="3.80.10.10:FF:000129">
    <property type="entry name" value="Leucine-rich repeat receptor-like kinase"/>
    <property type="match status" value="1"/>
</dbReference>
<feature type="transmembrane region" description="Helical" evidence="9">
    <location>
        <begin position="528"/>
        <end position="551"/>
    </location>
</feature>
<feature type="compositionally biased region" description="Polar residues" evidence="8">
    <location>
        <begin position="606"/>
        <end position="620"/>
    </location>
</feature>
<dbReference type="InterPro" id="IPR032675">
    <property type="entry name" value="LRR_dom_sf"/>
</dbReference>
<dbReference type="Pfam" id="PF12819">
    <property type="entry name" value="Malectin_like"/>
    <property type="match status" value="1"/>
</dbReference>
<dbReference type="PANTHER" id="PTHR45631">
    <property type="entry name" value="OS07G0107800 PROTEIN-RELATED"/>
    <property type="match status" value="1"/>
</dbReference>
<dbReference type="Gene3D" id="3.80.10.10">
    <property type="entry name" value="Ribonuclease Inhibitor"/>
    <property type="match status" value="1"/>
</dbReference>
<dbReference type="SUPFAM" id="SSF52058">
    <property type="entry name" value="L domain-like"/>
    <property type="match status" value="1"/>
</dbReference>
<dbReference type="Pfam" id="PF00560">
    <property type="entry name" value="LRR_1"/>
    <property type="match status" value="2"/>
</dbReference>
<dbReference type="AlphaFoldDB" id="A0AAV7EYB0"/>
<feature type="region of interest" description="Disordered" evidence="8">
    <location>
        <begin position="595"/>
        <end position="620"/>
    </location>
</feature>